<evidence type="ECO:0000313" key="2">
    <source>
        <dbReference type="Proteomes" id="UP000807469"/>
    </source>
</evidence>
<name>A0A9P5YPQ2_9AGAR</name>
<comment type="caution">
    <text evidence="1">The sequence shown here is derived from an EMBL/GenBank/DDBJ whole genome shotgun (WGS) entry which is preliminary data.</text>
</comment>
<sequence>MPRPLFPQSWGRFAYEHYYQPPKPILRVIPHLLTRALGDDARLGAWCLALPLMTVLSSKQVSHIGASFSPGFTTWKCHVVRPSFGLTFLRNSRPWKFLSLSPSFFRLL</sequence>
<protein>
    <submittedName>
        <fullName evidence="1">Uncharacterized protein</fullName>
    </submittedName>
</protein>
<gene>
    <name evidence="1" type="ORF">BDN70DRAFT_435124</name>
</gene>
<dbReference type="AlphaFoldDB" id="A0A9P5YPQ2"/>
<dbReference type="EMBL" id="MU155497">
    <property type="protein sequence ID" value="KAF9472796.1"/>
    <property type="molecule type" value="Genomic_DNA"/>
</dbReference>
<reference evidence="1" key="1">
    <citation type="submission" date="2020-11" db="EMBL/GenBank/DDBJ databases">
        <authorList>
            <consortium name="DOE Joint Genome Institute"/>
            <person name="Ahrendt S."/>
            <person name="Riley R."/>
            <person name="Andreopoulos W."/>
            <person name="Labutti K."/>
            <person name="Pangilinan J."/>
            <person name="Ruiz-Duenas F.J."/>
            <person name="Barrasa J.M."/>
            <person name="Sanchez-Garcia M."/>
            <person name="Camarero S."/>
            <person name="Miyauchi S."/>
            <person name="Serrano A."/>
            <person name="Linde D."/>
            <person name="Babiker R."/>
            <person name="Drula E."/>
            <person name="Ayuso-Fernandez I."/>
            <person name="Pacheco R."/>
            <person name="Padilla G."/>
            <person name="Ferreira P."/>
            <person name="Barriuso J."/>
            <person name="Kellner H."/>
            <person name="Castanera R."/>
            <person name="Alfaro M."/>
            <person name="Ramirez L."/>
            <person name="Pisabarro A.G."/>
            <person name="Kuo A."/>
            <person name="Tritt A."/>
            <person name="Lipzen A."/>
            <person name="He G."/>
            <person name="Yan M."/>
            <person name="Ng V."/>
            <person name="Cullen D."/>
            <person name="Martin F."/>
            <person name="Rosso M.-N."/>
            <person name="Henrissat B."/>
            <person name="Hibbett D."/>
            <person name="Martinez A.T."/>
            <person name="Grigoriev I.V."/>
        </authorList>
    </citation>
    <scope>NUCLEOTIDE SEQUENCE</scope>
    <source>
        <strain evidence="1">CIRM-BRFM 674</strain>
    </source>
</reference>
<accession>A0A9P5YPQ2</accession>
<evidence type="ECO:0000313" key="1">
    <source>
        <dbReference type="EMBL" id="KAF9472796.1"/>
    </source>
</evidence>
<keyword evidence="2" id="KW-1185">Reference proteome</keyword>
<dbReference type="Proteomes" id="UP000807469">
    <property type="component" value="Unassembled WGS sequence"/>
</dbReference>
<proteinExistence type="predicted"/>
<organism evidence="1 2">
    <name type="scientific">Pholiota conissans</name>
    <dbReference type="NCBI Taxonomy" id="109636"/>
    <lineage>
        <taxon>Eukaryota</taxon>
        <taxon>Fungi</taxon>
        <taxon>Dikarya</taxon>
        <taxon>Basidiomycota</taxon>
        <taxon>Agaricomycotina</taxon>
        <taxon>Agaricomycetes</taxon>
        <taxon>Agaricomycetidae</taxon>
        <taxon>Agaricales</taxon>
        <taxon>Agaricineae</taxon>
        <taxon>Strophariaceae</taxon>
        <taxon>Pholiota</taxon>
    </lineage>
</organism>